<dbReference type="SFLD" id="SFLDG01129">
    <property type="entry name" value="C1.5:_HAD__Beta-PGM__Phosphata"/>
    <property type="match status" value="1"/>
</dbReference>
<evidence type="ECO:0000313" key="2">
    <source>
        <dbReference type="Proteomes" id="UP001529275"/>
    </source>
</evidence>
<dbReference type="InterPro" id="IPR023198">
    <property type="entry name" value="PGP-like_dom2"/>
</dbReference>
<reference evidence="2" key="1">
    <citation type="submission" date="2023-06" db="EMBL/GenBank/DDBJ databases">
        <title>Identification and characterization of horizontal gene transfer across gut microbiota members of farm animals based on homology search.</title>
        <authorList>
            <person name="Zeman M."/>
            <person name="Kubasova T."/>
            <person name="Jahodarova E."/>
            <person name="Nykrynova M."/>
            <person name="Rychlik I."/>
        </authorList>
    </citation>
    <scope>NUCLEOTIDE SEQUENCE [LARGE SCALE GENOMIC DNA]</scope>
    <source>
        <strain evidence="2">ET341</strain>
    </source>
</reference>
<dbReference type="NCBIfam" id="TIGR01509">
    <property type="entry name" value="HAD-SF-IA-v3"/>
    <property type="match status" value="1"/>
</dbReference>
<dbReference type="NCBIfam" id="TIGR01549">
    <property type="entry name" value="HAD-SF-IA-v1"/>
    <property type="match status" value="1"/>
</dbReference>
<dbReference type="SFLD" id="SFLDS00003">
    <property type="entry name" value="Haloacid_Dehalogenase"/>
    <property type="match status" value="1"/>
</dbReference>
<dbReference type="SFLD" id="SFLDG01135">
    <property type="entry name" value="C1.5.6:_HAD__Beta-PGM__Phospha"/>
    <property type="match status" value="1"/>
</dbReference>
<dbReference type="RefSeq" id="WP_289527828.1">
    <property type="nucleotide sequence ID" value="NZ_JAUDCK010000024.1"/>
</dbReference>
<dbReference type="Pfam" id="PF13419">
    <property type="entry name" value="HAD_2"/>
    <property type="match status" value="1"/>
</dbReference>
<dbReference type="CDD" id="cd07505">
    <property type="entry name" value="HAD_BPGM-like"/>
    <property type="match status" value="1"/>
</dbReference>
<keyword evidence="2" id="KW-1185">Reference proteome</keyword>
<sequence length="220" mass="25157">MLKAVIFDMDGLMIDTENVTYQCYKDVLKTMNLEMTKAFYTTLLGRTMEATRRAMFDQYGEDFPIEEVAKKVHQLMDEQFAREGVPLKDGLVKLLTYLKEHHYKTMIATSSRRERVNALLTDNGILNYFDDVICGDEVEHGKPAPDVFLNACQKLNVQPSEALVLEDSEAGIQAAHNAHISVICIPDMKYPDEDYANKTTCILNSLNEVIDYIEKDYPKR</sequence>
<dbReference type="Gene3D" id="1.10.150.240">
    <property type="entry name" value="Putative phosphatase, domain 2"/>
    <property type="match status" value="1"/>
</dbReference>
<comment type="caution">
    <text evidence="1">The sequence shown here is derived from an EMBL/GenBank/DDBJ whole genome shotgun (WGS) entry which is preliminary data.</text>
</comment>
<dbReference type="PANTHER" id="PTHR18901">
    <property type="entry name" value="2-DEOXYGLUCOSE-6-PHOSPHATE PHOSPHATASE 2"/>
    <property type="match status" value="1"/>
</dbReference>
<dbReference type="PANTHER" id="PTHR18901:SF38">
    <property type="entry name" value="PSEUDOURIDINE-5'-PHOSPHATASE"/>
    <property type="match status" value="1"/>
</dbReference>
<dbReference type="PRINTS" id="PR00413">
    <property type="entry name" value="HADHALOGNASE"/>
</dbReference>
<dbReference type="InterPro" id="IPR036412">
    <property type="entry name" value="HAD-like_sf"/>
</dbReference>
<evidence type="ECO:0000313" key="1">
    <source>
        <dbReference type="EMBL" id="MDM8196146.1"/>
    </source>
</evidence>
<organism evidence="1 2">
    <name type="scientific">Massilimicrobiota timonensis</name>
    <dbReference type="NCBI Taxonomy" id="1776392"/>
    <lineage>
        <taxon>Bacteria</taxon>
        <taxon>Bacillati</taxon>
        <taxon>Bacillota</taxon>
        <taxon>Erysipelotrichia</taxon>
        <taxon>Erysipelotrichales</taxon>
        <taxon>Erysipelotrichaceae</taxon>
        <taxon>Massilimicrobiota</taxon>
    </lineage>
</organism>
<name>A0ABT7UJ21_9FIRM</name>
<dbReference type="Proteomes" id="UP001529275">
    <property type="component" value="Unassembled WGS sequence"/>
</dbReference>
<dbReference type="EMBL" id="JAUDCK010000024">
    <property type="protein sequence ID" value="MDM8196146.1"/>
    <property type="molecule type" value="Genomic_DNA"/>
</dbReference>
<protein>
    <submittedName>
        <fullName evidence="1">HAD family phosphatase</fullName>
    </submittedName>
</protein>
<dbReference type="InterPro" id="IPR041492">
    <property type="entry name" value="HAD_2"/>
</dbReference>
<dbReference type="SUPFAM" id="SSF56784">
    <property type="entry name" value="HAD-like"/>
    <property type="match status" value="1"/>
</dbReference>
<dbReference type="InterPro" id="IPR006439">
    <property type="entry name" value="HAD-SF_hydro_IA"/>
</dbReference>
<accession>A0ABT7UJ21</accession>
<dbReference type="Gene3D" id="3.40.50.1000">
    <property type="entry name" value="HAD superfamily/HAD-like"/>
    <property type="match status" value="1"/>
</dbReference>
<proteinExistence type="predicted"/>
<gene>
    <name evidence="1" type="ORF">QUV98_07445</name>
</gene>
<dbReference type="InterPro" id="IPR023214">
    <property type="entry name" value="HAD_sf"/>
</dbReference>